<dbReference type="InterPro" id="IPR023213">
    <property type="entry name" value="CAT-like_dom_sf"/>
</dbReference>
<proteinExistence type="predicted"/>
<protein>
    <recommendedName>
        <fullName evidence="3">CoA-dependent acyltransferase</fullName>
    </recommendedName>
</protein>
<dbReference type="PANTHER" id="PTHR42034:SF1">
    <property type="entry name" value="CONDENSATION DOMAIN-CONTAINING PROTEIN"/>
    <property type="match status" value="1"/>
</dbReference>
<evidence type="ECO:0000313" key="1">
    <source>
        <dbReference type="EMBL" id="PCH36961.1"/>
    </source>
</evidence>
<dbReference type="Proteomes" id="UP000218811">
    <property type="component" value="Unassembled WGS sequence"/>
</dbReference>
<dbReference type="PANTHER" id="PTHR42034">
    <property type="entry name" value="CHROMOSOME 7, WHOLE GENOME SHOTGUN SEQUENCE-RELATED"/>
    <property type="match status" value="1"/>
</dbReference>
<accession>A0A2H3J4T9</accession>
<dbReference type="Gene3D" id="3.30.559.30">
    <property type="entry name" value="Nonribosomal peptide synthetase, condensation domain"/>
    <property type="match status" value="1"/>
</dbReference>
<name>A0A2H3J4T9_WOLCO</name>
<dbReference type="EMBL" id="KB467898">
    <property type="protein sequence ID" value="PCH36961.1"/>
    <property type="molecule type" value="Genomic_DNA"/>
</dbReference>
<dbReference type="STRING" id="742152.A0A2H3J4T9"/>
<dbReference type="OrthoDB" id="2768710at2759"/>
<keyword evidence="2" id="KW-1185">Reference proteome</keyword>
<dbReference type="Gene3D" id="3.30.559.10">
    <property type="entry name" value="Chloramphenicol acetyltransferase-like domain"/>
    <property type="match status" value="1"/>
</dbReference>
<evidence type="ECO:0000313" key="2">
    <source>
        <dbReference type="Proteomes" id="UP000218811"/>
    </source>
</evidence>
<gene>
    <name evidence="1" type="ORF">WOLCODRAFT_28852</name>
</gene>
<reference evidence="1 2" key="1">
    <citation type="journal article" date="2012" name="Science">
        <title>The Paleozoic origin of enzymatic lignin decomposition reconstructed from 31 fungal genomes.</title>
        <authorList>
            <person name="Floudas D."/>
            <person name="Binder M."/>
            <person name="Riley R."/>
            <person name="Barry K."/>
            <person name="Blanchette R.A."/>
            <person name="Henrissat B."/>
            <person name="Martinez A.T."/>
            <person name="Otillar R."/>
            <person name="Spatafora J.W."/>
            <person name="Yadav J.S."/>
            <person name="Aerts A."/>
            <person name="Benoit I."/>
            <person name="Boyd A."/>
            <person name="Carlson A."/>
            <person name="Copeland A."/>
            <person name="Coutinho P.M."/>
            <person name="de Vries R.P."/>
            <person name="Ferreira P."/>
            <person name="Findley K."/>
            <person name="Foster B."/>
            <person name="Gaskell J."/>
            <person name="Glotzer D."/>
            <person name="Gorecki P."/>
            <person name="Heitman J."/>
            <person name="Hesse C."/>
            <person name="Hori C."/>
            <person name="Igarashi K."/>
            <person name="Jurgens J.A."/>
            <person name="Kallen N."/>
            <person name="Kersten P."/>
            <person name="Kohler A."/>
            <person name="Kuees U."/>
            <person name="Kumar T.K.A."/>
            <person name="Kuo A."/>
            <person name="LaButti K."/>
            <person name="Larrondo L.F."/>
            <person name="Lindquist E."/>
            <person name="Ling A."/>
            <person name="Lombard V."/>
            <person name="Lucas S."/>
            <person name="Lundell T."/>
            <person name="Martin R."/>
            <person name="McLaughlin D.J."/>
            <person name="Morgenstern I."/>
            <person name="Morin E."/>
            <person name="Murat C."/>
            <person name="Nagy L.G."/>
            <person name="Nolan M."/>
            <person name="Ohm R.A."/>
            <person name="Patyshakuliyeva A."/>
            <person name="Rokas A."/>
            <person name="Ruiz-Duenas F.J."/>
            <person name="Sabat G."/>
            <person name="Salamov A."/>
            <person name="Samejima M."/>
            <person name="Schmutz J."/>
            <person name="Slot J.C."/>
            <person name="St John F."/>
            <person name="Stenlid J."/>
            <person name="Sun H."/>
            <person name="Sun S."/>
            <person name="Syed K."/>
            <person name="Tsang A."/>
            <person name="Wiebenga A."/>
            <person name="Young D."/>
            <person name="Pisabarro A."/>
            <person name="Eastwood D.C."/>
            <person name="Martin F."/>
            <person name="Cullen D."/>
            <person name="Grigoriev I.V."/>
            <person name="Hibbett D.S."/>
        </authorList>
    </citation>
    <scope>NUCLEOTIDE SEQUENCE [LARGE SCALE GENOMIC DNA]</scope>
    <source>
        <strain evidence="1 2">MD-104</strain>
    </source>
</reference>
<dbReference type="OMA" id="MEARDAY"/>
<dbReference type="AlphaFoldDB" id="A0A2H3J4T9"/>
<organism evidence="1 2">
    <name type="scientific">Wolfiporia cocos (strain MD-104)</name>
    <name type="common">Brown rot fungus</name>
    <dbReference type="NCBI Taxonomy" id="742152"/>
    <lineage>
        <taxon>Eukaryota</taxon>
        <taxon>Fungi</taxon>
        <taxon>Dikarya</taxon>
        <taxon>Basidiomycota</taxon>
        <taxon>Agaricomycotina</taxon>
        <taxon>Agaricomycetes</taxon>
        <taxon>Polyporales</taxon>
        <taxon>Phaeolaceae</taxon>
        <taxon>Wolfiporia</taxon>
    </lineage>
</organism>
<evidence type="ECO:0008006" key="3">
    <source>
        <dbReference type="Google" id="ProtNLM"/>
    </source>
</evidence>
<sequence length="519" mass="57616">MADASMTPERSLSLSDFTESVITSGRPLAGSELGQLFTRGMQGFSDRYVTLALDSPSTRPVFDDHVVLALAALRIRDPLLSCHVSFAGPVPAYVCAAPMTERHALKEARDMIEFSTFWARDQSEGALRKRWSEGVDPRDTLDIRQGIIRLVWMKGVGSAEGQYIFGLQEPHFVTDARRQIRVVRQFLELLVDVDRAHGDLMGYFSGPRRPLRIPDSLEDWLPEMQISDSQMEARDAYNKLIPASTLPRGGRIPDGTGAKDDAMPHEILRVWSREDTKRILSACSAHGVTITHTASAVMALAAMEMHANSESLSPISPNEPQGFCLSNAIDLMARADSEARELESEQSARIITFPVYIAAPPSAYAATHKMETLWSLAKQCRDNIRAFVQSPHFWQFVQLARATMTEDFFSRVASKPSVPYLSSIGDLDSELPMHYPFVSSSASSEEGGKAAAPALYIANMTMGVKADPFIDSLIIWTYDKKLHMDLMYSASRMTPALMDPYFSRIQDIISSLSLVEPKL</sequence>